<keyword evidence="3" id="KW-1185">Reference proteome</keyword>
<reference evidence="2 3" key="1">
    <citation type="submission" date="2015-09" db="EMBL/GenBank/DDBJ databases">
        <title>Atta colombica WGS genome.</title>
        <authorList>
            <person name="Nygaard S."/>
            <person name="Hu H."/>
            <person name="Boomsma J."/>
            <person name="Zhang G."/>
        </authorList>
    </citation>
    <scope>NUCLEOTIDE SEQUENCE [LARGE SCALE GENOMIC DNA]</scope>
    <source>
        <strain evidence="2">Treedump-2</strain>
        <tissue evidence="2">Whole body</tissue>
    </source>
</reference>
<dbReference type="Proteomes" id="UP000078540">
    <property type="component" value="Unassembled WGS sequence"/>
</dbReference>
<sequence>MRSTRAQPDTSEYDRGNRAGPEREKSTKFISGHPRAEPRPGTNSIASVALFRERAHGTLADAGDGRDIKAVAHTSSYASKGKMSPTPHLSMEEGACRNLQDQSRPGEEKIVRENREVNTCPARRGAASYFANATATNPSDEVHEFTVRGEEKRRSTEKKTKSMVFLLGRVHRREVHALQSHGLLIGNRSSAQTL</sequence>
<feature type="compositionally biased region" description="Polar residues" evidence="1">
    <location>
        <begin position="1"/>
        <end position="10"/>
    </location>
</feature>
<feature type="compositionally biased region" description="Basic and acidic residues" evidence="1">
    <location>
        <begin position="12"/>
        <end position="27"/>
    </location>
</feature>
<organism evidence="2 3">
    <name type="scientific">Atta colombica</name>
    <dbReference type="NCBI Taxonomy" id="520822"/>
    <lineage>
        <taxon>Eukaryota</taxon>
        <taxon>Metazoa</taxon>
        <taxon>Ecdysozoa</taxon>
        <taxon>Arthropoda</taxon>
        <taxon>Hexapoda</taxon>
        <taxon>Insecta</taxon>
        <taxon>Pterygota</taxon>
        <taxon>Neoptera</taxon>
        <taxon>Endopterygota</taxon>
        <taxon>Hymenoptera</taxon>
        <taxon>Apocrita</taxon>
        <taxon>Aculeata</taxon>
        <taxon>Formicoidea</taxon>
        <taxon>Formicidae</taxon>
        <taxon>Myrmicinae</taxon>
        <taxon>Atta</taxon>
    </lineage>
</organism>
<evidence type="ECO:0000313" key="3">
    <source>
        <dbReference type="Proteomes" id="UP000078540"/>
    </source>
</evidence>
<evidence type="ECO:0000313" key="2">
    <source>
        <dbReference type="EMBL" id="KYM79217.1"/>
    </source>
</evidence>
<dbReference type="AlphaFoldDB" id="A0A195B4M6"/>
<dbReference type="EMBL" id="KQ976618">
    <property type="protein sequence ID" value="KYM79217.1"/>
    <property type="molecule type" value="Genomic_DNA"/>
</dbReference>
<proteinExistence type="predicted"/>
<evidence type="ECO:0000256" key="1">
    <source>
        <dbReference type="SAM" id="MobiDB-lite"/>
    </source>
</evidence>
<feature type="region of interest" description="Disordered" evidence="1">
    <location>
        <begin position="1"/>
        <end position="46"/>
    </location>
</feature>
<name>A0A195B4M6_9HYME</name>
<accession>A0A195B4M6</accession>
<gene>
    <name evidence="2" type="ORF">ALC53_10382</name>
</gene>
<protein>
    <submittedName>
        <fullName evidence="2">Uncharacterized protein</fullName>
    </submittedName>
</protein>